<dbReference type="InterPro" id="IPR005828">
    <property type="entry name" value="MFS_sugar_transport-like"/>
</dbReference>
<feature type="transmembrane region" description="Helical" evidence="11">
    <location>
        <begin position="494"/>
        <end position="512"/>
    </location>
</feature>
<dbReference type="InterPro" id="IPR003663">
    <property type="entry name" value="Sugar/inositol_transpt"/>
</dbReference>
<dbReference type="GO" id="GO:0005365">
    <property type="term" value="F:myo-inositol transmembrane transporter activity"/>
    <property type="evidence" value="ECO:0007669"/>
    <property type="project" value="UniProtKB-ARBA"/>
</dbReference>
<feature type="transmembrane region" description="Helical" evidence="11">
    <location>
        <begin position="136"/>
        <end position="156"/>
    </location>
</feature>
<evidence type="ECO:0000259" key="12">
    <source>
        <dbReference type="PROSITE" id="PS50850"/>
    </source>
</evidence>
<evidence type="ECO:0000256" key="2">
    <source>
        <dbReference type="ARBA" id="ARBA00010992"/>
    </source>
</evidence>
<feature type="transmembrane region" description="Helical" evidence="11">
    <location>
        <begin position="109"/>
        <end position="129"/>
    </location>
</feature>
<feature type="region of interest" description="Disordered" evidence="10">
    <location>
        <begin position="1"/>
        <end position="26"/>
    </location>
</feature>
<comment type="similarity">
    <text evidence="2 9">Belongs to the major facilitator superfamily. Sugar transporter (TC 2.A.1.1) family.</text>
</comment>
<dbReference type="EMBL" id="SPNW01000006">
    <property type="protein sequence ID" value="TIA92545.1"/>
    <property type="molecule type" value="Genomic_DNA"/>
</dbReference>
<dbReference type="GO" id="GO:1904679">
    <property type="term" value="P:myo-inositol import across plasma membrane"/>
    <property type="evidence" value="ECO:0007669"/>
    <property type="project" value="UniProtKB-ARBA"/>
</dbReference>
<evidence type="ECO:0000256" key="8">
    <source>
        <dbReference type="ARBA" id="ARBA00049119"/>
    </source>
</evidence>
<comment type="caution">
    <text evidence="13">The sequence shown here is derived from an EMBL/GenBank/DDBJ whole genome shotgun (WGS) entry which is preliminary data.</text>
</comment>
<dbReference type="PRINTS" id="PR00171">
    <property type="entry name" value="SUGRTRNSPORT"/>
</dbReference>
<reference evidence="13 14" key="1">
    <citation type="submission" date="2019-03" db="EMBL/GenBank/DDBJ databases">
        <title>Sequencing 23 genomes of Wallemia ichthyophaga.</title>
        <authorList>
            <person name="Gostincar C."/>
        </authorList>
    </citation>
    <scope>NUCLEOTIDE SEQUENCE [LARGE SCALE GENOMIC DNA]</scope>
    <source>
        <strain evidence="13 14">EXF-5753</strain>
    </source>
</reference>
<dbReference type="PROSITE" id="PS00216">
    <property type="entry name" value="SUGAR_TRANSPORT_1"/>
    <property type="match status" value="2"/>
</dbReference>
<evidence type="ECO:0000256" key="7">
    <source>
        <dbReference type="ARBA" id="ARBA00023136"/>
    </source>
</evidence>
<proteinExistence type="inferred from homology"/>
<organism evidence="13 14">
    <name type="scientific">Wallemia hederae</name>
    <dbReference type="NCBI Taxonomy" id="1540922"/>
    <lineage>
        <taxon>Eukaryota</taxon>
        <taxon>Fungi</taxon>
        <taxon>Dikarya</taxon>
        <taxon>Basidiomycota</taxon>
        <taxon>Wallemiomycotina</taxon>
        <taxon>Wallemiomycetes</taxon>
        <taxon>Wallemiales</taxon>
        <taxon>Wallemiaceae</taxon>
        <taxon>Wallemia</taxon>
    </lineage>
</organism>
<dbReference type="InterPro" id="IPR050814">
    <property type="entry name" value="Myo-inositol_Transporter"/>
</dbReference>
<keyword evidence="6 11" id="KW-1133">Transmembrane helix</keyword>
<keyword evidence="5 11" id="KW-0812">Transmembrane</keyword>
<comment type="catalytic activity">
    <reaction evidence="8">
        <text>myo-inositol(out) + H(+)(out) = myo-inositol(in) + H(+)(in)</text>
        <dbReference type="Rhea" id="RHEA:60364"/>
        <dbReference type="ChEBI" id="CHEBI:15378"/>
        <dbReference type="ChEBI" id="CHEBI:17268"/>
    </reaction>
</comment>
<evidence type="ECO:0000256" key="10">
    <source>
        <dbReference type="SAM" id="MobiDB-lite"/>
    </source>
</evidence>
<dbReference type="InterPro" id="IPR005829">
    <property type="entry name" value="Sugar_transporter_CS"/>
</dbReference>
<dbReference type="Gene3D" id="1.20.1250.20">
    <property type="entry name" value="MFS general substrate transporter like domains"/>
    <property type="match status" value="1"/>
</dbReference>
<feature type="transmembrane region" description="Helical" evidence="11">
    <location>
        <begin position="224"/>
        <end position="245"/>
    </location>
</feature>
<evidence type="ECO:0000256" key="4">
    <source>
        <dbReference type="ARBA" id="ARBA00022475"/>
    </source>
</evidence>
<keyword evidence="3 9" id="KW-0813">Transport</keyword>
<dbReference type="InterPro" id="IPR036259">
    <property type="entry name" value="MFS_trans_sf"/>
</dbReference>
<feature type="transmembrane region" description="Helical" evidence="11">
    <location>
        <begin position="381"/>
        <end position="405"/>
    </location>
</feature>
<feature type="transmembrane region" description="Helical" evidence="11">
    <location>
        <begin position="425"/>
        <end position="448"/>
    </location>
</feature>
<evidence type="ECO:0000256" key="3">
    <source>
        <dbReference type="ARBA" id="ARBA00022448"/>
    </source>
</evidence>
<keyword evidence="4" id="KW-1003">Cell membrane</keyword>
<evidence type="ECO:0000313" key="14">
    <source>
        <dbReference type="Proteomes" id="UP000310189"/>
    </source>
</evidence>
<dbReference type="PANTHER" id="PTHR48020:SF12">
    <property type="entry name" value="PROTON MYO-INOSITOL COTRANSPORTER"/>
    <property type="match status" value="1"/>
</dbReference>
<keyword evidence="14" id="KW-1185">Reference proteome</keyword>
<keyword evidence="7 11" id="KW-0472">Membrane</keyword>
<feature type="transmembrane region" description="Helical" evidence="11">
    <location>
        <begin position="162"/>
        <end position="183"/>
    </location>
</feature>
<dbReference type="SUPFAM" id="SSF103473">
    <property type="entry name" value="MFS general substrate transporter"/>
    <property type="match status" value="1"/>
</dbReference>
<evidence type="ECO:0000256" key="6">
    <source>
        <dbReference type="ARBA" id="ARBA00022989"/>
    </source>
</evidence>
<dbReference type="PANTHER" id="PTHR48020">
    <property type="entry name" value="PROTON MYO-INOSITOL COTRANSPORTER"/>
    <property type="match status" value="1"/>
</dbReference>
<evidence type="ECO:0000256" key="1">
    <source>
        <dbReference type="ARBA" id="ARBA00004651"/>
    </source>
</evidence>
<evidence type="ECO:0000256" key="11">
    <source>
        <dbReference type="SAM" id="Phobius"/>
    </source>
</evidence>
<feature type="domain" description="Major facilitator superfamily (MFS) profile" evidence="12">
    <location>
        <begin position="68"/>
        <end position="516"/>
    </location>
</feature>
<dbReference type="GO" id="GO:0005886">
    <property type="term" value="C:plasma membrane"/>
    <property type="evidence" value="ECO:0007669"/>
    <property type="project" value="UniProtKB-SubCell"/>
</dbReference>
<protein>
    <recommendedName>
        <fullName evidence="12">Major facilitator superfamily (MFS) profile domain-containing protein</fullName>
    </recommendedName>
</protein>
<dbReference type="AlphaFoldDB" id="A0A4T0FWH1"/>
<dbReference type="InterPro" id="IPR020846">
    <property type="entry name" value="MFS_dom"/>
</dbReference>
<dbReference type="OrthoDB" id="6339427at2759"/>
<comment type="subcellular location">
    <subcellularLocation>
        <location evidence="1">Cell membrane</location>
        <topology evidence="1">Multi-pass membrane protein</topology>
    </subcellularLocation>
</comment>
<dbReference type="Proteomes" id="UP000310189">
    <property type="component" value="Unassembled WGS sequence"/>
</dbReference>
<dbReference type="PROSITE" id="PS00217">
    <property type="entry name" value="SUGAR_TRANSPORT_2"/>
    <property type="match status" value="1"/>
</dbReference>
<evidence type="ECO:0000256" key="9">
    <source>
        <dbReference type="RuleBase" id="RU003346"/>
    </source>
</evidence>
<evidence type="ECO:0000313" key="13">
    <source>
        <dbReference type="EMBL" id="TIA92545.1"/>
    </source>
</evidence>
<evidence type="ECO:0000256" key="5">
    <source>
        <dbReference type="ARBA" id="ARBA00022692"/>
    </source>
</evidence>
<name>A0A4T0FWH1_9BASI</name>
<gene>
    <name evidence="13" type="ORF">E3P99_00574</name>
</gene>
<feature type="transmembrane region" description="Helical" evidence="11">
    <location>
        <begin position="316"/>
        <end position="335"/>
    </location>
</feature>
<feature type="transmembrane region" description="Helical" evidence="11">
    <location>
        <begin position="195"/>
        <end position="218"/>
    </location>
</feature>
<dbReference type="PROSITE" id="PS50850">
    <property type="entry name" value="MFS"/>
    <property type="match status" value="1"/>
</dbReference>
<accession>A0A4T0FWH1</accession>
<dbReference type="NCBIfam" id="TIGR00879">
    <property type="entry name" value="SP"/>
    <property type="match status" value="1"/>
</dbReference>
<feature type="transmembrane region" description="Helical" evidence="11">
    <location>
        <begin position="460"/>
        <end position="482"/>
    </location>
</feature>
<dbReference type="FunFam" id="1.20.1250.20:FF:000073">
    <property type="entry name" value="MFS myo-inositol transporter, putative"/>
    <property type="match status" value="1"/>
</dbReference>
<feature type="transmembrane region" description="Helical" evidence="11">
    <location>
        <begin position="355"/>
        <end position="374"/>
    </location>
</feature>
<dbReference type="Pfam" id="PF00083">
    <property type="entry name" value="Sugar_tr"/>
    <property type="match status" value="1"/>
</dbReference>
<feature type="region of interest" description="Disordered" evidence="10">
    <location>
        <begin position="41"/>
        <end position="67"/>
    </location>
</feature>
<sequence>MSNKFTEEDKRRFNGSTEHVEDVNNKHKQFVDVDDKIVMAEGEEKVRSGGPPSAANRRRSLCTSSSSARRQPSQDLCLVRYETGIIGSVTVAVGNDLGGEPLSSTHKEVVTAMCTAGAFVTSIFAGALSDRIGRKWVLVISDICYCIGTVILTASYSVAQAAVGRLVLGFGVGLSSCIGPLFISEISPPQIRGTLVTINAVAITFGQVVSYGFGAALLHAPEGWRIMIVLGAIPAIYQAIAIHFLPESPRYLLARDRSEEAYSALARVYRKATQEELALKFDILVANVDASVKISQHNTNWQLLKSLFVISRNRRAIFLAMCLQATQQLCGWNGALYFAPTLFQQLGFENGPSGGLVLAAANMVATATGMFVVDRVGRRNLLVYVSLPAIVLACVWAIVSFLYLTENTGYHLVDNPITPYDSGRQVAVVIGLVAYASAYGCGLGHLPWCMNELFSLETRGIGAGIATATNWACNLVISESYLSMQEGITPSGTFGLFAGFVCCGWAYLVCCYPETSGMHLEDVQGLLADGYNVRKSVKVRKEKRKGIQSLKGTTVVDVEK</sequence>